<reference evidence="1" key="1">
    <citation type="submission" date="2014-11" db="EMBL/GenBank/DDBJ databases">
        <authorList>
            <person name="Amaro Gonzalez C."/>
        </authorList>
    </citation>
    <scope>NUCLEOTIDE SEQUENCE</scope>
</reference>
<proteinExistence type="predicted"/>
<sequence>MNTRHQPNSGKILTVAGKIFYSSSHADR</sequence>
<dbReference type="EMBL" id="GBXM01055060">
    <property type="protein sequence ID" value="JAH53517.1"/>
    <property type="molecule type" value="Transcribed_RNA"/>
</dbReference>
<accession>A0A0E9TJ72</accession>
<organism evidence="1">
    <name type="scientific">Anguilla anguilla</name>
    <name type="common">European freshwater eel</name>
    <name type="synonym">Muraena anguilla</name>
    <dbReference type="NCBI Taxonomy" id="7936"/>
    <lineage>
        <taxon>Eukaryota</taxon>
        <taxon>Metazoa</taxon>
        <taxon>Chordata</taxon>
        <taxon>Craniata</taxon>
        <taxon>Vertebrata</taxon>
        <taxon>Euteleostomi</taxon>
        <taxon>Actinopterygii</taxon>
        <taxon>Neopterygii</taxon>
        <taxon>Teleostei</taxon>
        <taxon>Anguilliformes</taxon>
        <taxon>Anguillidae</taxon>
        <taxon>Anguilla</taxon>
    </lineage>
</organism>
<reference evidence="1" key="2">
    <citation type="journal article" date="2015" name="Fish Shellfish Immunol.">
        <title>Early steps in the European eel (Anguilla anguilla)-Vibrio vulnificus interaction in the gills: Role of the RtxA13 toxin.</title>
        <authorList>
            <person name="Callol A."/>
            <person name="Pajuelo D."/>
            <person name="Ebbesson L."/>
            <person name="Teles M."/>
            <person name="MacKenzie S."/>
            <person name="Amaro C."/>
        </authorList>
    </citation>
    <scope>NUCLEOTIDE SEQUENCE</scope>
</reference>
<protein>
    <submittedName>
        <fullName evidence="1">Uncharacterized protein</fullName>
    </submittedName>
</protein>
<name>A0A0E9TJ72_ANGAN</name>
<dbReference type="AlphaFoldDB" id="A0A0E9TJ72"/>
<evidence type="ECO:0000313" key="1">
    <source>
        <dbReference type="EMBL" id="JAH53517.1"/>
    </source>
</evidence>